<reference evidence="3 4" key="1">
    <citation type="submission" date="2021-07" db="EMBL/GenBank/DDBJ databases">
        <title>Genomic diversity and antimicrobial resistance of Prevotella spp. isolated from chronic lung disease airways.</title>
        <authorList>
            <person name="Webb K.A."/>
            <person name="Olagoke O.S."/>
            <person name="Baird T."/>
            <person name="Neill J."/>
            <person name="Pham A."/>
            <person name="Wells T.J."/>
            <person name="Ramsay K.A."/>
            <person name="Bell S.C."/>
            <person name="Sarovich D.S."/>
            <person name="Price E.P."/>
        </authorList>
    </citation>
    <scope>NUCLEOTIDE SEQUENCE [LARGE SCALE GENOMIC DNA]</scope>
    <source>
        <strain evidence="3 4">SCHI0027.S.6</strain>
    </source>
</reference>
<organism evidence="3 4">
    <name type="scientific">Prevotella melaninogenica</name>
    <dbReference type="NCBI Taxonomy" id="28132"/>
    <lineage>
        <taxon>Bacteria</taxon>
        <taxon>Pseudomonadati</taxon>
        <taxon>Bacteroidota</taxon>
        <taxon>Bacteroidia</taxon>
        <taxon>Bacteroidales</taxon>
        <taxon>Prevotellaceae</taxon>
        <taxon>Prevotella</taxon>
    </lineage>
</organism>
<dbReference type="Proteomes" id="UP000812077">
    <property type="component" value="Unassembled WGS sequence"/>
</dbReference>
<dbReference type="EMBL" id="JAHXCP010000006">
    <property type="protein sequence ID" value="MBW4754561.1"/>
    <property type="molecule type" value="Genomic_DNA"/>
</dbReference>
<keyword evidence="2" id="KW-0812">Transmembrane</keyword>
<name>A0ABS6Y4Y3_9BACT</name>
<feature type="transmembrane region" description="Helical" evidence="2">
    <location>
        <begin position="34"/>
        <end position="54"/>
    </location>
</feature>
<feature type="compositionally biased region" description="Basic residues" evidence="1">
    <location>
        <begin position="17"/>
        <end position="27"/>
    </location>
</feature>
<accession>A0ABS6Y4Y3</accession>
<dbReference type="RefSeq" id="WP_013265598.1">
    <property type="nucleotide sequence ID" value="NZ_CP022041.2"/>
</dbReference>
<comment type="caution">
    <text evidence="3">The sequence shown here is derived from an EMBL/GenBank/DDBJ whole genome shotgun (WGS) entry which is preliminary data.</text>
</comment>
<gene>
    <name evidence="3" type="ORF">KZO77_05810</name>
</gene>
<sequence>MSNIFPTFAPNSQRKISNNRRTKGVPHKRRKDNIMLTFGIVTIVAAVIAEALIVSKKINLD</sequence>
<proteinExistence type="predicted"/>
<evidence type="ECO:0000256" key="1">
    <source>
        <dbReference type="SAM" id="MobiDB-lite"/>
    </source>
</evidence>
<dbReference type="GeneID" id="23676985"/>
<evidence type="ECO:0000313" key="3">
    <source>
        <dbReference type="EMBL" id="MBW4754561.1"/>
    </source>
</evidence>
<keyword evidence="4" id="KW-1185">Reference proteome</keyword>
<feature type="region of interest" description="Disordered" evidence="1">
    <location>
        <begin position="1"/>
        <end position="27"/>
    </location>
</feature>
<evidence type="ECO:0000313" key="4">
    <source>
        <dbReference type="Proteomes" id="UP000812077"/>
    </source>
</evidence>
<feature type="compositionally biased region" description="Polar residues" evidence="1">
    <location>
        <begin position="1"/>
        <end position="16"/>
    </location>
</feature>
<evidence type="ECO:0000256" key="2">
    <source>
        <dbReference type="SAM" id="Phobius"/>
    </source>
</evidence>
<protein>
    <submittedName>
        <fullName evidence="3">Uncharacterized protein</fullName>
    </submittedName>
</protein>
<keyword evidence="2" id="KW-0472">Membrane</keyword>
<keyword evidence="2" id="KW-1133">Transmembrane helix</keyword>